<dbReference type="Proteomes" id="UP000247536">
    <property type="component" value="Unassembled WGS sequence"/>
</dbReference>
<accession>A0ABX5NTL2</accession>
<keyword evidence="2" id="KW-1185">Reference proteome</keyword>
<name>A0ABX5NTL2_9HYPH</name>
<comment type="caution">
    <text evidence="1">The sequence shown here is derived from an EMBL/GenBank/DDBJ whole genome shotgun (WGS) entry which is preliminary data.</text>
</comment>
<evidence type="ECO:0000313" key="1">
    <source>
        <dbReference type="EMBL" id="PYB72312.1"/>
    </source>
</evidence>
<reference evidence="1 2" key="1">
    <citation type="submission" date="2018-06" db="EMBL/GenBank/DDBJ databases">
        <title>Rhizobium wuzhouense sp. nov., isolated from roots of Oryza officinalis.</title>
        <authorList>
            <person name="Yuan T."/>
        </authorList>
    </citation>
    <scope>NUCLEOTIDE SEQUENCE [LARGE SCALE GENOMIC DNA]</scope>
    <source>
        <strain evidence="1 2">W44</strain>
    </source>
</reference>
<gene>
    <name evidence="1" type="ORF">DMY87_14285</name>
</gene>
<protein>
    <submittedName>
        <fullName evidence="1">Uncharacterized protein</fullName>
    </submittedName>
</protein>
<evidence type="ECO:0000313" key="2">
    <source>
        <dbReference type="Proteomes" id="UP000247536"/>
    </source>
</evidence>
<proteinExistence type="predicted"/>
<organism evidence="1 2">
    <name type="scientific">Rhizobium wuzhouense</name>
    <dbReference type="NCBI Taxonomy" id="1986026"/>
    <lineage>
        <taxon>Bacteria</taxon>
        <taxon>Pseudomonadati</taxon>
        <taxon>Pseudomonadota</taxon>
        <taxon>Alphaproteobacteria</taxon>
        <taxon>Hyphomicrobiales</taxon>
        <taxon>Rhizobiaceae</taxon>
        <taxon>Rhizobium/Agrobacterium group</taxon>
        <taxon>Rhizobium</taxon>
    </lineage>
</organism>
<dbReference type="EMBL" id="QJRY01000005">
    <property type="protein sequence ID" value="PYB72312.1"/>
    <property type="molecule type" value="Genomic_DNA"/>
</dbReference>
<sequence>MQINGLPLDYTPVLVGFDPSPLLEGACDAFVCFVTHQPIALTLKRIPWRLRTRSIVSKARSETIRRNQALSVSGSCRRRCDRPSGRHHRLTSHSSIRITFEGKAMGSVGDYSGQLGSSELKETVFLAAHRRRVNNPSRHDLEITRHAGDDLLQRGVIEVDDSVCAQPLDMADLALPFALAL</sequence>